<sequence length="70" mass="8269">MNRNHNKFAIMKTLPESMKQKKYLAFLQLEELLFYLAHDVYVSFDHPMLIRCPYSGSSTFEDIEEQPIGI</sequence>
<proteinExistence type="predicted"/>
<dbReference type="AlphaFoldDB" id="A0A1E5L8F4"/>
<accession>A0A1E5L8F4</accession>
<evidence type="ECO:0000313" key="1">
    <source>
        <dbReference type="EMBL" id="OEH86406.1"/>
    </source>
</evidence>
<name>A0A1E5L8F4_9FIRM</name>
<dbReference type="Proteomes" id="UP000095255">
    <property type="component" value="Unassembled WGS sequence"/>
</dbReference>
<gene>
    <name evidence="1" type="ORF">BHU72_13375</name>
</gene>
<organism evidence="1 2">
    <name type="scientific">Desulfuribacillus stibiiarsenatis</name>
    <dbReference type="NCBI Taxonomy" id="1390249"/>
    <lineage>
        <taxon>Bacteria</taxon>
        <taxon>Bacillati</taxon>
        <taxon>Bacillota</taxon>
        <taxon>Desulfuribacillia</taxon>
        <taxon>Desulfuribacillales</taxon>
        <taxon>Desulfuribacillaceae</taxon>
        <taxon>Desulfuribacillus</taxon>
    </lineage>
</organism>
<comment type="caution">
    <text evidence="1">The sequence shown here is derived from an EMBL/GenBank/DDBJ whole genome shotgun (WGS) entry which is preliminary data.</text>
</comment>
<protein>
    <submittedName>
        <fullName evidence="1">Uncharacterized protein</fullName>
    </submittedName>
</protein>
<reference evidence="1 2" key="1">
    <citation type="submission" date="2016-09" db="EMBL/GenBank/DDBJ databases">
        <title>Desulfuribacillus arsenicus sp. nov., an obligately anaerobic, dissimilatory arsenic- and antimonate-reducing bacterium isolated from anoxic sediments.</title>
        <authorList>
            <person name="Abin C.A."/>
            <person name="Hollibaugh J.T."/>
        </authorList>
    </citation>
    <scope>NUCLEOTIDE SEQUENCE [LARGE SCALE GENOMIC DNA]</scope>
    <source>
        <strain evidence="1 2">MLFW-2</strain>
    </source>
</reference>
<keyword evidence="2" id="KW-1185">Reference proteome</keyword>
<dbReference type="EMBL" id="MJAT01000004">
    <property type="protein sequence ID" value="OEH86406.1"/>
    <property type="molecule type" value="Genomic_DNA"/>
</dbReference>
<evidence type="ECO:0000313" key="2">
    <source>
        <dbReference type="Proteomes" id="UP000095255"/>
    </source>
</evidence>